<keyword evidence="2 5" id="KW-0285">Flavoprotein</keyword>
<comment type="similarity">
    <text evidence="1">Belongs to the DNA photolyase class-1 family.</text>
</comment>
<dbReference type="EMBL" id="LSRX01000046">
    <property type="protein sequence ID" value="OLQ12265.1"/>
    <property type="molecule type" value="Genomic_DNA"/>
</dbReference>
<dbReference type="GO" id="GO:0005634">
    <property type="term" value="C:nucleus"/>
    <property type="evidence" value="ECO:0007669"/>
    <property type="project" value="TreeGrafter"/>
</dbReference>
<feature type="site" description="Electron transfer via tryptophanyl radical" evidence="6">
    <location>
        <position position="280"/>
    </location>
</feature>
<dbReference type="PRINTS" id="PR00147">
    <property type="entry name" value="DNAPHOTLYASE"/>
</dbReference>
<dbReference type="InterPro" id="IPR005101">
    <property type="entry name" value="Cryptochr/Photolyase_FAD-bd"/>
</dbReference>
<evidence type="ECO:0000256" key="1">
    <source>
        <dbReference type="ARBA" id="ARBA00005862"/>
    </source>
</evidence>
<name>A0A1Q9EY04_SYMMI</name>
<dbReference type="Proteomes" id="UP000186817">
    <property type="component" value="Unassembled WGS sequence"/>
</dbReference>
<dbReference type="GO" id="GO:0032922">
    <property type="term" value="P:circadian regulation of gene expression"/>
    <property type="evidence" value="ECO:0007669"/>
    <property type="project" value="TreeGrafter"/>
</dbReference>
<dbReference type="Gene3D" id="1.10.579.10">
    <property type="entry name" value="DNA Cyclobutane Dipyrimidine Photolyase, subunit A, domain 3"/>
    <property type="match status" value="1"/>
</dbReference>
<sequence>MFCAFLMLPMGNDNREVGWRLEEERGEAVRRLGSPPEWPWSLTLDALGYGRTGGRKIPPNFRQFNEKRQAMLTSGFAVLEEDDWAYEMRKFWPMGEAAAMRRLEEWLKDAAWGCYFPPGLHPRDEAGGRFRADKAWTAMLSPYIRFGDLSARYVEWRTCQVLSQELRQLFLKRVVWRDKAYSQLYRCPDSHSVSIRPQYEQEAWSGTRLQLRRWQRGETGYPLVDAAMRQLWKVGWMCNHLRHVTAQFLIEHLDLSWKEGFAWYDYTLVDTDVAINAMMWQMGGHSGIGSWNFVMHPIYAGKKVDPEGNYVRRWLPELRNLPTEYIHCPWEAPTGTRISAQVLINGVYWQRVIEWFEPMACCVAGKRATPLEIYAKSLPDDADAFPALFPMYTVSSDILLSMTKIEPHEKLKARGQLVAFTDDLGRAAFVSHQWLAKQHPDPHFRQMSILQTALKRILSTRGFLPLDFVTEALVRTAKPVPTQDFQEQPLFFWYDYFSCPQLEHRFFNSDEVDSLQQASAIKSIPAYVSKCRFFLALCPVIECPNENKVGLKKARSR</sequence>
<feature type="domain" description="Cryptochrome/DNA photolyase FAD-binding" evidence="7">
    <location>
        <begin position="170"/>
        <end position="357"/>
    </location>
</feature>
<feature type="site" description="Electron transfer via tryptophanyl radical" evidence="6">
    <location>
        <position position="204"/>
    </location>
</feature>
<accession>A0A1Q9EY04</accession>
<keyword evidence="9" id="KW-1185">Reference proteome</keyword>
<proteinExistence type="inferred from homology"/>
<dbReference type="InterPro" id="IPR018394">
    <property type="entry name" value="DNA_photolyase_1_CS_C"/>
</dbReference>
<evidence type="ECO:0000259" key="7">
    <source>
        <dbReference type="Pfam" id="PF03441"/>
    </source>
</evidence>
<dbReference type="GO" id="GO:0005737">
    <property type="term" value="C:cytoplasm"/>
    <property type="evidence" value="ECO:0007669"/>
    <property type="project" value="TreeGrafter"/>
</dbReference>
<feature type="binding site" evidence="5">
    <location>
        <position position="170"/>
    </location>
    <ligand>
        <name>FAD</name>
        <dbReference type="ChEBI" id="CHEBI:57692"/>
    </ligand>
</feature>
<protein>
    <submittedName>
        <fullName evidence="8">Cryptochrome-2</fullName>
    </submittedName>
</protein>
<comment type="cofactor">
    <cofactor evidence="5">
        <name>FAD</name>
        <dbReference type="ChEBI" id="CHEBI:57692"/>
    </cofactor>
    <text evidence="5">Binds 1 FAD per subunit.</text>
</comment>
<gene>
    <name evidence="8" type="primary">CRY2</name>
    <name evidence="8" type="ORF">AK812_SmicGene3843</name>
</gene>
<evidence type="ECO:0000256" key="6">
    <source>
        <dbReference type="PIRSR" id="PIRSR602081-2"/>
    </source>
</evidence>
<keyword evidence="4" id="KW-0157">Chromophore</keyword>
<evidence type="ECO:0000313" key="8">
    <source>
        <dbReference type="EMBL" id="OLQ12265.1"/>
    </source>
</evidence>
<dbReference type="PROSITE" id="PS00394">
    <property type="entry name" value="DNA_PHOTOLYASES_1_1"/>
    <property type="match status" value="1"/>
</dbReference>
<organism evidence="8 9">
    <name type="scientific">Symbiodinium microadriaticum</name>
    <name type="common">Dinoflagellate</name>
    <name type="synonym">Zooxanthella microadriatica</name>
    <dbReference type="NCBI Taxonomy" id="2951"/>
    <lineage>
        <taxon>Eukaryota</taxon>
        <taxon>Sar</taxon>
        <taxon>Alveolata</taxon>
        <taxon>Dinophyceae</taxon>
        <taxon>Suessiales</taxon>
        <taxon>Symbiodiniaceae</taxon>
        <taxon>Symbiodinium</taxon>
    </lineage>
</organism>
<dbReference type="OrthoDB" id="435881at2759"/>
<evidence type="ECO:0000256" key="2">
    <source>
        <dbReference type="ARBA" id="ARBA00022630"/>
    </source>
</evidence>
<feature type="binding site" evidence="5">
    <location>
        <position position="115"/>
    </location>
    <ligand>
        <name>FAD</name>
        <dbReference type="ChEBI" id="CHEBI:57692"/>
    </ligand>
</feature>
<dbReference type="Gene3D" id="1.25.40.80">
    <property type="match status" value="1"/>
</dbReference>
<feature type="binding site" evidence="5">
    <location>
        <begin position="270"/>
        <end position="272"/>
    </location>
    <ligand>
        <name>FAD</name>
        <dbReference type="ChEBI" id="CHEBI:57692"/>
    </ligand>
</feature>
<evidence type="ECO:0000256" key="4">
    <source>
        <dbReference type="ARBA" id="ARBA00022991"/>
    </source>
</evidence>
<dbReference type="GO" id="GO:0071949">
    <property type="term" value="F:FAD binding"/>
    <property type="evidence" value="ECO:0007669"/>
    <property type="project" value="TreeGrafter"/>
</dbReference>
<dbReference type="GO" id="GO:0043153">
    <property type="term" value="P:entrainment of circadian clock by photoperiod"/>
    <property type="evidence" value="ECO:0007669"/>
    <property type="project" value="TreeGrafter"/>
</dbReference>
<dbReference type="GO" id="GO:0003904">
    <property type="term" value="F:deoxyribodipyrimidine photo-lyase activity"/>
    <property type="evidence" value="ECO:0007669"/>
    <property type="project" value="TreeGrafter"/>
</dbReference>
<dbReference type="GO" id="GO:0006950">
    <property type="term" value="P:response to stress"/>
    <property type="evidence" value="ECO:0007669"/>
    <property type="project" value="UniProtKB-ARBA"/>
</dbReference>
<keyword evidence="3 5" id="KW-0274">FAD</keyword>
<dbReference type="GO" id="GO:0006139">
    <property type="term" value="P:nucleobase-containing compound metabolic process"/>
    <property type="evidence" value="ECO:0007669"/>
    <property type="project" value="UniProtKB-ARBA"/>
</dbReference>
<dbReference type="SUPFAM" id="SSF48173">
    <property type="entry name" value="Cryptochrome/photolyase FAD-binding domain"/>
    <property type="match status" value="1"/>
</dbReference>
<evidence type="ECO:0000256" key="5">
    <source>
        <dbReference type="PIRSR" id="PIRSR602081-1"/>
    </source>
</evidence>
<reference evidence="8 9" key="1">
    <citation type="submission" date="2016-02" db="EMBL/GenBank/DDBJ databases">
        <title>Genome analysis of coral dinoflagellate symbionts highlights evolutionary adaptations to a symbiotic lifestyle.</title>
        <authorList>
            <person name="Aranda M."/>
            <person name="Li Y."/>
            <person name="Liew Y.J."/>
            <person name="Baumgarten S."/>
            <person name="Simakov O."/>
            <person name="Wilson M."/>
            <person name="Piel J."/>
            <person name="Ashoor H."/>
            <person name="Bougouffa S."/>
            <person name="Bajic V.B."/>
            <person name="Ryu T."/>
            <person name="Ravasi T."/>
            <person name="Bayer T."/>
            <person name="Micklem G."/>
            <person name="Kim H."/>
            <person name="Bhak J."/>
            <person name="Lajeunesse T.C."/>
            <person name="Voolstra C.R."/>
        </authorList>
    </citation>
    <scope>NUCLEOTIDE SEQUENCE [LARGE SCALE GENOMIC DNA]</scope>
    <source>
        <strain evidence="8 9">CCMP2467</strain>
    </source>
</reference>
<comment type="caution">
    <text evidence="8">The sequence shown here is derived from an EMBL/GenBank/DDBJ whole genome shotgun (WGS) entry which is preliminary data.</text>
</comment>
<dbReference type="PANTHER" id="PTHR11455">
    <property type="entry name" value="CRYPTOCHROME"/>
    <property type="match status" value="1"/>
</dbReference>
<dbReference type="Pfam" id="PF03441">
    <property type="entry name" value="FAD_binding_7"/>
    <property type="match status" value="1"/>
</dbReference>
<dbReference type="InterPro" id="IPR036134">
    <property type="entry name" value="Crypto/Photolyase_FAD-like_sf"/>
</dbReference>
<feature type="site" description="Electron transfer via tryptophanyl radical" evidence="6">
    <location>
        <position position="257"/>
    </location>
</feature>
<dbReference type="InterPro" id="IPR002081">
    <property type="entry name" value="Cryptochrome/DNA_photolyase_1"/>
</dbReference>
<feature type="binding site" evidence="5">
    <location>
        <begin position="137"/>
        <end position="141"/>
    </location>
    <ligand>
        <name>FAD</name>
        <dbReference type="ChEBI" id="CHEBI:57692"/>
    </ligand>
</feature>
<dbReference type="PANTHER" id="PTHR11455:SF18">
    <property type="entry name" value="SI:CH1073-390K14.1"/>
    <property type="match status" value="1"/>
</dbReference>
<evidence type="ECO:0000313" key="9">
    <source>
        <dbReference type="Proteomes" id="UP000186817"/>
    </source>
</evidence>
<dbReference type="GO" id="GO:0003677">
    <property type="term" value="F:DNA binding"/>
    <property type="evidence" value="ECO:0007669"/>
    <property type="project" value="TreeGrafter"/>
</dbReference>
<evidence type="ECO:0000256" key="3">
    <source>
        <dbReference type="ARBA" id="ARBA00022827"/>
    </source>
</evidence>
<dbReference type="AlphaFoldDB" id="A0A1Q9EY04"/>